<protein>
    <submittedName>
        <fullName evidence="6">Zinc transport system ATP-binding protein</fullName>
    </submittedName>
</protein>
<sequence>MSERLVELTDITTGYDGVAAIEHVNLTINERDYIGIIGPNGGGKTTLLKVILGILPPFSGKVKLHGSTDGKRDFIGYLPQVNNIDKKFPITVQEVVLSGIMSRKGIFTRYSKQDKALARELMERTGIEHLRKKVIGELSGGQMQRAFLSRALISKPKLLILDEPNTYVDNKFEGELYELLTKLNEQMAIVIVTHDLGTVSQYVKSIACVNRGLHLHPSNIISQEQLDNYNCPIQLITHGHIPHTVLENHNKK</sequence>
<organism evidence="6 7">
    <name type="scientific">Acetobacteroides hydrogenigenes</name>
    <dbReference type="NCBI Taxonomy" id="979970"/>
    <lineage>
        <taxon>Bacteria</taxon>
        <taxon>Pseudomonadati</taxon>
        <taxon>Bacteroidota</taxon>
        <taxon>Bacteroidia</taxon>
        <taxon>Bacteroidales</taxon>
        <taxon>Rikenellaceae</taxon>
        <taxon>Acetobacteroides</taxon>
    </lineage>
</organism>
<dbReference type="AlphaFoldDB" id="A0A4R2EBE2"/>
<keyword evidence="4 6" id="KW-0067">ATP-binding</keyword>
<keyword evidence="3" id="KW-0547">Nucleotide-binding</keyword>
<reference evidence="6 7" key="1">
    <citation type="submission" date="2019-03" db="EMBL/GenBank/DDBJ databases">
        <title>Genomic Encyclopedia of Archaeal and Bacterial Type Strains, Phase II (KMG-II): from individual species to whole genera.</title>
        <authorList>
            <person name="Goeker M."/>
        </authorList>
    </citation>
    <scope>NUCLEOTIDE SEQUENCE [LARGE SCALE GENOMIC DNA]</scope>
    <source>
        <strain evidence="6 7">RL-C</strain>
    </source>
</reference>
<dbReference type="Pfam" id="PF00005">
    <property type="entry name" value="ABC_tran"/>
    <property type="match status" value="1"/>
</dbReference>
<dbReference type="GO" id="GO:0016887">
    <property type="term" value="F:ATP hydrolysis activity"/>
    <property type="evidence" value="ECO:0007669"/>
    <property type="project" value="InterPro"/>
</dbReference>
<evidence type="ECO:0000256" key="1">
    <source>
        <dbReference type="ARBA" id="ARBA00005417"/>
    </source>
</evidence>
<proteinExistence type="inferred from homology"/>
<evidence type="ECO:0000259" key="5">
    <source>
        <dbReference type="PROSITE" id="PS50893"/>
    </source>
</evidence>
<dbReference type="GO" id="GO:0005524">
    <property type="term" value="F:ATP binding"/>
    <property type="evidence" value="ECO:0007669"/>
    <property type="project" value="UniProtKB-KW"/>
</dbReference>
<dbReference type="OrthoDB" id="9806726at2"/>
<evidence type="ECO:0000256" key="2">
    <source>
        <dbReference type="ARBA" id="ARBA00022448"/>
    </source>
</evidence>
<keyword evidence="7" id="KW-1185">Reference proteome</keyword>
<dbReference type="PROSITE" id="PS00211">
    <property type="entry name" value="ABC_TRANSPORTER_1"/>
    <property type="match status" value="1"/>
</dbReference>
<dbReference type="InterPro" id="IPR050153">
    <property type="entry name" value="Metal_Ion_Import_ABC"/>
</dbReference>
<evidence type="ECO:0000313" key="6">
    <source>
        <dbReference type="EMBL" id="TCN65653.1"/>
    </source>
</evidence>
<evidence type="ECO:0000256" key="4">
    <source>
        <dbReference type="ARBA" id="ARBA00022840"/>
    </source>
</evidence>
<gene>
    <name evidence="6" type="ORF">CLV25_11042</name>
</gene>
<dbReference type="PANTHER" id="PTHR42734:SF17">
    <property type="entry name" value="METAL TRANSPORT SYSTEM ATP-BINDING PROTEIN TM_0124-RELATED"/>
    <property type="match status" value="1"/>
</dbReference>
<dbReference type="RefSeq" id="WP_131839642.1">
    <property type="nucleotide sequence ID" value="NZ_SLWB01000010.1"/>
</dbReference>
<dbReference type="InterPro" id="IPR003439">
    <property type="entry name" value="ABC_transporter-like_ATP-bd"/>
</dbReference>
<feature type="domain" description="ABC transporter" evidence="5">
    <location>
        <begin position="6"/>
        <end position="236"/>
    </location>
</feature>
<evidence type="ECO:0000256" key="3">
    <source>
        <dbReference type="ARBA" id="ARBA00022741"/>
    </source>
</evidence>
<dbReference type="Proteomes" id="UP000294830">
    <property type="component" value="Unassembled WGS sequence"/>
</dbReference>
<dbReference type="PANTHER" id="PTHR42734">
    <property type="entry name" value="METAL TRANSPORT SYSTEM ATP-BINDING PROTEIN TM_0124-RELATED"/>
    <property type="match status" value="1"/>
</dbReference>
<dbReference type="SUPFAM" id="SSF52540">
    <property type="entry name" value="P-loop containing nucleoside triphosphate hydrolases"/>
    <property type="match status" value="1"/>
</dbReference>
<dbReference type="InterPro" id="IPR017871">
    <property type="entry name" value="ABC_transporter-like_CS"/>
</dbReference>
<keyword evidence="2" id="KW-0813">Transport</keyword>
<accession>A0A4R2EBE2</accession>
<name>A0A4R2EBE2_9BACT</name>
<comment type="caution">
    <text evidence="6">The sequence shown here is derived from an EMBL/GenBank/DDBJ whole genome shotgun (WGS) entry which is preliminary data.</text>
</comment>
<dbReference type="EMBL" id="SLWB01000010">
    <property type="protein sequence ID" value="TCN65653.1"/>
    <property type="molecule type" value="Genomic_DNA"/>
</dbReference>
<dbReference type="FunFam" id="3.40.50.300:FF:000134">
    <property type="entry name" value="Iron-enterobactin ABC transporter ATP-binding protein"/>
    <property type="match status" value="1"/>
</dbReference>
<dbReference type="PROSITE" id="PS50893">
    <property type="entry name" value="ABC_TRANSPORTER_2"/>
    <property type="match status" value="1"/>
</dbReference>
<dbReference type="InterPro" id="IPR003593">
    <property type="entry name" value="AAA+_ATPase"/>
</dbReference>
<dbReference type="InterPro" id="IPR027417">
    <property type="entry name" value="P-loop_NTPase"/>
</dbReference>
<dbReference type="Gene3D" id="3.40.50.300">
    <property type="entry name" value="P-loop containing nucleotide triphosphate hydrolases"/>
    <property type="match status" value="1"/>
</dbReference>
<dbReference type="CDD" id="cd03235">
    <property type="entry name" value="ABC_Metallic_Cations"/>
    <property type="match status" value="1"/>
</dbReference>
<comment type="similarity">
    <text evidence="1">Belongs to the ABC transporter superfamily.</text>
</comment>
<dbReference type="SMART" id="SM00382">
    <property type="entry name" value="AAA"/>
    <property type="match status" value="1"/>
</dbReference>
<evidence type="ECO:0000313" key="7">
    <source>
        <dbReference type="Proteomes" id="UP000294830"/>
    </source>
</evidence>